<dbReference type="EMBL" id="VEPZ02000921">
    <property type="protein sequence ID" value="KAE8711074.1"/>
    <property type="molecule type" value="Genomic_DNA"/>
</dbReference>
<dbReference type="AlphaFoldDB" id="A0A6A3B1Z6"/>
<dbReference type="PANTHER" id="PTHR34130">
    <property type="entry name" value="OS08G0243800 PROTEIN"/>
    <property type="match status" value="1"/>
</dbReference>
<comment type="caution">
    <text evidence="1">The sequence shown here is derived from an EMBL/GenBank/DDBJ whole genome shotgun (WGS) entry which is preliminary data.</text>
</comment>
<proteinExistence type="predicted"/>
<accession>A0A6A3B1Z6</accession>
<dbReference type="PANTHER" id="PTHR34130:SF8">
    <property type="entry name" value="TRANSMEMBRANE PROTEIN"/>
    <property type="match status" value="1"/>
</dbReference>
<gene>
    <name evidence="1" type="ORF">F3Y22_tig00110303pilonHSYRG00135</name>
</gene>
<name>A0A6A3B1Z6_HIBSY</name>
<dbReference type="Proteomes" id="UP000436088">
    <property type="component" value="Unassembled WGS sequence"/>
</dbReference>
<keyword evidence="2" id="KW-1185">Reference proteome</keyword>
<reference evidence="1" key="1">
    <citation type="submission" date="2019-09" db="EMBL/GenBank/DDBJ databases">
        <title>Draft genome information of white flower Hibiscus syriacus.</title>
        <authorList>
            <person name="Kim Y.-M."/>
        </authorList>
    </citation>
    <scope>NUCLEOTIDE SEQUENCE [LARGE SCALE GENOMIC DNA]</scope>
    <source>
        <strain evidence="1">YM2019G1</strain>
    </source>
</reference>
<evidence type="ECO:0000313" key="1">
    <source>
        <dbReference type="EMBL" id="KAE8711074.1"/>
    </source>
</evidence>
<evidence type="ECO:0000313" key="2">
    <source>
        <dbReference type="Proteomes" id="UP000436088"/>
    </source>
</evidence>
<sequence length="219" mass="24495">MDAKANAFYNINQEELQETLSLCDFSLESQDLYDQSLAFNHSPNSPYHDPQPFEFPFIPITPLKNNKSDTVFCGKLIQERDFVADDGDQNKSLSPLSSFRRFNSNKNDLGSLYSVNSKPNSSLPAKICRSESTSSVKQHKALIGVTNIPQKMELSDLKRRQSRRNHPLPMFPLGATGDMAVVDADDGCGVKDKKSFLWSLLRPSRCGAHAFNTMNKSSL</sequence>
<organism evidence="1 2">
    <name type="scientific">Hibiscus syriacus</name>
    <name type="common">Rose of Sharon</name>
    <dbReference type="NCBI Taxonomy" id="106335"/>
    <lineage>
        <taxon>Eukaryota</taxon>
        <taxon>Viridiplantae</taxon>
        <taxon>Streptophyta</taxon>
        <taxon>Embryophyta</taxon>
        <taxon>Tracheophyta</taxon>
        <taxon>Spermatophyta</taxon>
        <taxon>Magnoliopsida</taxon>
        <taxon>eudicotyledons</taxon>
        <taxon>Gunneridae</taxon>
        <taxon>Pentapetalae</taxon>
        <taxon>rosids</taxon>
        <taxon>malvids</taxon>
        <taxon>Malvales</taxon>
        <taxon>Malvaceae</taxon>
        <taxon>Malvoideae</taxon>
        <taxon>Hibiscus</taxon>
    </lineage>
</organism>
<protein>
    <submittedName>
        <fullName evidence="1">Global transcription factor group isoform 1</fullName>
    </submittedName>
</protein>